<dbReference type="OrthoDB" id="3207931at2"/>
<dbReference type="InterPro" id="IPR051604">
    <property type="entry name" value="Ergot_Alk_Oxidoreductase"/>
</dbReference>
<dbReference type="PANTHER" id="PTHR43162:SF1">
    <property type="entry name" value="PRESTALK A DIFFERENTIATION PROTEIN A"/>
    <property type="match status" value="1"/>
</dbReference>
<dbReference type="STRING" id="65499.SAMN04488000_108166"/>
<dbReference type="InterPro" id="IPR016040">
    <property type="entry name" value="NAD(P)-bd_dom"/>
</dbReference>
<dbReference type="Proteomes" id="UP000199503">
    <property type="component" value="Unassembled WGS sequence"/>
</dbReference>
<protein>
    <submittedName>
        <fullName evidence="2">Uncharacterized conserved protein YbjT, contains NAD(P)-binding and DUF2867 domains</fullName>
    </submittedName>
</protein>
<evidence type="ECO:0000313" key="2">
    <source>
        <dbReference type="EMBL" id="SER35642.1"/>
    </source>
</evidence>
<dbReference type="InterPro" id="IPR036291">
    <property type="entry name" value="NAD(P)-bd_dom_sf"/>
</dbReference>
<feature type="domain" description="NAD(P)-binding" evidence="1">
    <location>
        <begin position="6"/>
        <end position="176"/>
    </location>
</feature>
<dbReference type="EMBL" id="FOFV01000008">
    <property type="protein sequence ID" value="SER35642.1"/>
    <property type="molecule type" value="Genomic_DNA"/>
</dbReference>
<proteinExistence type="predicted"/>
<evidence type="ECO:0000259" key="1">
    <source>
        <dbReference type="Pfam" id="PF13460"/>
    </source>
</evidence>
<keyword evidence="3" id="KW-1185">Reference proteome</keyword>
<evidence type="ECO:0000313" key="3">
    <source>
        <dbReference type="Proteomes" id="UP000199503"/>
    </source>
</evidence>
<dbReference type="Gene3D" id="3.40.50.720">
    <property type="entry name" value="NAD(P)-binding Rossmann-like Domain"/>
    <property type="match status" value="1"/>
</dbReference>
<dbReference type="PANTHER" id="PTHR43162">
    <property type="match status" value="1"/>
</dbReference>
<dbReference type="RefSeq" id="WP_089919087.1">
    <property type="nucleotide sequence ID" value="NZ_FOFV01000008.1"/>
</dbReference>
<organism evidence="2 3">
    <name type="scientific">Lentzea albida</name>
    <dbReference type="NCBI Taxonomy" id="65499"/>
    <lineage>
        <taxon>Bacteria</taxon>
        <taxon>Bacillati</taxon>
        <taxon>Actinomycetota</taxon>
        <taxon>Actinomycetes</taxon>
        <taxon>Pseudonocardiales</taxon>
        <taxon>Pseudonocardiaceae</taxon>
        <taxon>Lentzea</taxon>
    </lineage>
</organism>
<sequence>MIVVTGATGNVGRPLTRALAEAGEQVVAVSRHAAEVPDGVRHQVADLSDPHSLDLKGAKALFLLLSGDLHAVGASPVQLVERAVAHGVGRVVLLSSLGVRTRPFGTTRVELRALEDVLRESGLDWAVLRPGGFASNALWWAESVRAQRTVAAPFGDTGVPVIDPADIAEVAATALLSDRNGVLELTGPEVITPRQQAEAIADALGEPVRFHELTRAEAKAGLEQLMPGELADDTLDILGAPTPDEVVVSPDVEKVLGRAPRTFADWVARHVEAFR</sequence>
<accession>A0A1H9NIA4</accession>
<reference evidence="3" key="1">
    <citation type="submission" date="2016-10" db="EMBL/GenBank/DDBJ databases">
        <authorList>
            <person name="Varghese N."/>
            <person name="Submissions S."/>
        </authorList>
    </citation>
    <scope>NUCLEOTIDE SEQUENCE [LARGE SCALE GENOMIC DNA]</scope>
    <source>
        <strain evidence="3">DSM 44437</strain>
    </source>
</reference>
<gene>
    <name evidence="2" type="ORF">SAMN04488000_108166</name>
</gene>
<name>A0A1H9NIA4_9PSEU</name>
<dbReference type="SUPFAM" id="SSF51735">
    <property type="entry name" value="NAD(P)-binding Rossmann-fold domains"/>
    <property type="match status" value="1"/>
</dbReference>
<dbReference type="AlphaFoldDB" id="A0A1H9NIA4"/>
<dbReference type="Pfam" id="PF13460">
    <property type="entry name" value="NAD_binding_10"/>
    <property type="match status" value="1"/>
</dbReference>